<name>A0ABU8X8D5_9BURK</name>
<dbReference type="Pfam" id="PF17963">
    <property type="entry name" value="Big_9"/>
    <property type="match status" value="17"/>
</dbReference>
<evidence type="ECO:0000259" key="2">
    <source>
        <dbReference type="Pfam" id="PF14252"/>
    </source>
</evidence>
<dbReference type="InterPro" id="IPR053786">
    <property type="entry name" value="LEPRxLL_CS"/>
</dbReference>
<protein>
    <submittedName>
        <fullName evidence="5">Ig-like domain-containing protein</fullName>
    </submittedName>
</protein>
<reference evidence="5 6" key="1">
    <citation type="submission" date="2024-03" db="EMBL/GenBank/DDBJ databases">
        <title>Novel species of the genus Variovorax.</title>
        <authorList>
            <person name="Liu Q."/>
            <person name="Xin Y.-H."/>
        </authorList>
    </citation>
    <scope>NUCLEOTIDE SEQUENCE [LARGE SCALE GENOMIC DNA]</scope>
    <source>
        <strain evidence="5 6">KACC 18901</strain>
    </source>
</reference>
<feature type="region of interest" description="Disordered" evidence="1">
    <location>
        <begin position="1"/>
        <end position="22"/>
    </location>
</feature>
<dbReference type="InterPro" id="IPR011048">
    <property type="entry name" value="Haem_d1_sf"/>
</dbReference>
<dbReference type="RefSeq" id="WP_340336152.1">
    <property type="nucleotide sequence ID" value="NZ_JBBKZS010000006.1"/>
</dbReference>
<dbReference type="EMBL" id="JBBKZS010000006">
    <property type="protein sequence ID" value="MEJ8856075.1"/>
    <property type="molecule type" value="Genomic_DNA"/>
</dbReference>
<dbReference type="PANTHER" id="PTHR34720">
    <property type="entry name" value="MICROCYSTIN DEPENDENT PROTEIN"/>
    <property type="match status" value="1"/>
</dbReference>
<sequence length="2912" mass="297291">MFKRHSQRQSSSTKSARKAAPKIRLQALEPRVLLDAAAAATVEAMADQGHAPVDAQPDASNAELMQALAHANTHMAPVDARDAHAGDAAAPAANVFFIDRSLSDVDALVKDLGPNAEIHFIGPGQDGVKVIADTLQGRTDIGAIHLVSHGGEGELHLGTATLTSGSMQGEYRDLLAAIGHSLSADGDILIYGCDFAEGTVGQHASELLASLTGADVAASIDPTGAESRGGNWTLESRTGAIEARSIEARDWDHLMVAPTLTLDANGSSGGTGGNYRITSGPGGTEPTHLADVDALVSDADNDIQSLTLSLGGFANGAKESITFGSGNAMQFVRMDGVAHDPMKVTVGGTQFEINYNGSSITVSRSGGGNISAAELNGLLRTVGYLNDATTASVAVGNRTVGFTVSDGASTSAARFTTINVVAQQRFDDQGNAYVVIANTAPVVGSDGKTYAANRSSQMVTIAFGDAELHRSEWSAGINVNAMGFNTADGFAYGMNGNNLVRIGGDGSMVILGTIDATGAPASFSAGGFTSGDFGPDGMLYVYSNSYRTLQAINVQTMKWDHSVDFTVPTGGANIADIAYNAKDDKFYGVLPAASGGGLLSIDRSTGATRVIGATGVGPAVAFGGMFSDVSGNIYGFANSTGQVYQFDLNTGAGTALPNSSVGIVTGADGFSNRELSLINVAPVARDDGVYTVDSGSLVLDKLTQNDTDANGDLLRVSAINGVQIVRGTEQSIAVEHGTVLVARDGTLTFVPEAGYSGPATFGYTVDDGQGGRADAKVLLDIVAANVPPVAKDDVGVATEDTPLVVPKSAGLLANDTDADGNALSITGFSIAGITGTFAPGTAATIPGVGVLTINVDGSYSFEPAHDYNGPVPVATYTVSDGIASTTAKLSLSVTPVNDAPVARDDVLVTNEDTDLPINLIANDTDPEGDPLHIVSINGVAITGGYQVILVPYGQVHIDWDGTMKFVPNTDYSGPSAFDYVVADNSGAQTTGHVSVTVLPVNDAPVAHDDVAFTSSDKPVVINPLANDTDQESDPLHIVSINGVDLTPGIAQVIDVPHGKVEVAVDGTITFVPDAGYNGQAKFDYVVADPDGATDTGHVTVNVTRVNNAPVAQNDTVVTPEDTPIVLDLIGNDTDADGDALHLVSINGVAITPGTAQSITVPNGKVNVAADGTITFVPKADYNGPVAFDYVVGDAFGGKATGHVNVSVTPVNDAPVAKGDKLSTDEDTPLVMNLLGNDTDADGDALHLVSINGVAITPGTAQSIDVPNGKVNIAANGTVTFVPNPDYYGPVDFDYVVADPAGLTDTGHVNITVNPVSDPPMASDDNFTTNEDTSLVMDLLANDIDKDGDPLHLVSINGVAITPGTAQSIAVPNGTVNVAADGTLTFIPKADYTGPVDFDYVVADTSGDADTGHVHVAVAAVNDAPRAADDNLVTNEDTPLVLDLLGNDSEPDGEALHLVSINGVAITPGTAQSIDVPNGKVNIAANGTITFVPNANYNGPVDFDYVVADTSGLTDAGHVKVSVTPVNDPPVASDDNFSTNEDTSLVLNLIGNDTDADGDALHLVSINGVAITPGVAQSIAVPNGMVNIATDGTITFVPNANYNGPVSFDYVVADANGATDTGHVGIAVAAVNDAPHAADDNLVTNEDTPLALDLLGNDTDPDGEALHLVSINGVAITPGIAQSIDVPNGTVDIAGDGTITFVPKADYYGPVDFDYVVADAAGLTDTGHVKVTVNPVNDPPLASDDSFATNEDTPIVLDLLGNDNDRDGDPLHLVSINGVAITPGTAQSIAVPNGTVNVAVDGTLTFIPKADYNGPVDFNYIVADTSGAADTGHVHVAVAAVNDAPRAADDHLVTNEDTPLVLDLLGNDSEPDGEALHLVSINGVAISPGIAQSIDVPNGKVNIAIDGTITFVSNANYNGPVDFDYVVADTSGLTDIGHVTVAVQPVNDAPVASDDHLVTNEDTPLKLNLIGNDTDVDGDALHLVSINGVAITPGVAQSIAVPNGRIDIATDGTITFVPNADYNGPVDFDYVVGDAKGATDTGHVDIRVKPVNDAPVARDDNYSTDEDQPIELNLIGNDIDVDGDALHLVSINGVDITPGTAQVIDVPHGQILVSADGTVTLVPEADYNGTIDFDYVVADPTGASDMAHVRIAVPPVNDAPIVGNDSFTTPEDKPVTLDLLGNDRDVDGDALHLVSINGVDITPGVAQAIDVPHGTVNIAADGTITFVPDADYNGPVDFHYVVADPDGATGTGRVHVNVTPVNDAPVAGDDHLVTNEDALLTLNLLGNDADADGDVLHLVSINGVAITPGIAQSIDVPNGTVNVAADGTITFVPDADYNGPVAFDYVVADPSGVTDTGHVSIDVVPVNDAPVAAPDTFTTAEDKPLVLDLLGNDSDADGDVLHLVSINGVAITPGTAQQIGVPNGTVHVAIDGSITFVPKADYNGPVDFAYVVADTSGATGTGHVRVDVTAVNDAPVAHDDGPIATQPGTSVSGNVLTGPGADFDADGDPLCVTQFSVDIDGDGVPDTFSVPPGGSATAQLTNAAGETIGQITIGADGSFTFTPAPGYDGPVPDVTYTVSDGIASDSATLRFQDVPKPPLKGDGTGDLGKVDGPDAVEPPAGLVPPAGPTLPAGLVPPATEMPWRGDDVFVLRPSDSSFGQGTAGASRFATGTSQVAADARVLGAVNGLDSLNGTPVLDGEGAVLKAVNGVASLHGSGLAGELVVSQVSQDNAFGDRLSHSALRDHDGFDTEVRSIASLRVQGEVRLEVSSRGPQTWVLVEDHAPAGRAGISQVSATMADGRALPSWIRLDGHSYIAIDRPVGEDLIALRITVERSNGETRSHTIEIDNNAGEMREIGHGTLDKAAGKDKAAGDKASTKAGAKSASLGFSAQLAQASRQAAPPTVDAELMQALG</sequence>
<evidence type="ECO:0000313" key="6">
    <source>
        <dbReference type="Proteomes" id="UP001367030"/>
    </source>
</evidence>
<dbReference type="Pfam" id="PF14252">
    <property type="entry name" value="DUF4347"/>
    <property type="match status" value="1"/>
</dbReference>
<gene>
    <name evidence="5" type="ORF">WKW79_15960</name>
</gene>
<dbReference type="Gene3D" id="2.60.40.3440">
    <property type="match status" value="13"/>
</dbReference>
<feature type="domain" description="DUF4347" evidence="2">
    <location>
        <begin position="95"/>
        <end position="245"/>
    </location>
</feature>
<comment type="caution">
    <text evidence="5">The sequence shown here is derived from an EMBL/GenBank/DDBJ whole genome shotgun (WGS) entry which is preliminary data.</text>
</comment>
<feature type="domain" description="DUF6923" evidence="4">
    <location>
        <begin position="464"/>
        <end position="667"/>
    </location>
</feature>
<dbReference type="NCBIfam" id="NF012211">
    <property type="entry name" value="tand_rpt_95"/>
    <property type="match status" value="17"/>
</dbReference>
<evidence type="ECO:0000256" key="1">
    <source>
        <dbReference type="SAM" id="MobiDB-lite"/>
    </source>
</evidence>
<evidence type="ECO:0000259" key="3">
    <source>
        <dbReference type="Pfam" id="PF17892"/>
    </source>
</evidence>
<dbReference type="InterPro" id="IPR025592">
    <property type="entry name" value="DUF4347"/>
</dbReference>
<proteinExistence type="predicted"/>
<feature type="domain" description="Cadherin-like" evidence="3">
    <location>
        <begin position="785"/>
        <end position="894"/>
    </location>
</feature>
<dbReference type="Proteomes" id="UP001367030">
    <property type="component" value="Unassembled WGS sequence"/>
</dbReference>
<dbReference type="NCBIfam" id="NF012209">
    <property type="entry name" value="LEPR-8K"/>
    <property type="match status" value="1"/>
</dbReference>
<organism evidence="5 6">
    <name type="scientific">Variovorax robiniae</name>
    <dbReference type="NCBI Taxonomy" id="1836199"/>
    <lineage>
        <taxon>Bacteria</taxon>
        <taxon>Pseudomonadati</taxon>
        <taxon>Pseudomonadota</taxon>
        <taxon>Betaproteobacteria</taxon>
        <taxon>Burkholderiales</taxon>
        <taxon>Comamonadaceae</taxon>
        <taxon>Variovorax</taxon>
    </lineage>
</organism>
<dbReference type="Pfam" id="PF21959">
    <property type="entry name" value="DUF6923"/>
    <property type="match status" value="1"/>
</dbReference>
<dbReference type="InterPro" id="IPR054215">
    <property type="entry name" value="DUF6923"/>
</dbReference>
<dbReference type="SUPFAM" id="SSF51004">
    <property type="entry name" value="C-terminal (heme d1) domain of cytochrome cd1-nitrite reductase"/>
    <property type="match status" value="1"/>
</dbReference>
<dbReference type="InterPro" id="IPR041690">
    <property type="entry name" value="Cadherin_5"/>
</dbReference>
<evidence type="ECO:0000313" key="5">
    <source>
        <dbReference type="EMBL" id="MEJ8856075.1"/>
    </source>
</evidence>
<dbReference type="Gene3D" id="2.60.40.1200">
    <property type="match status" value="1"/>
</dbReference>
<evidence type="ECO:0000259" key="4">
    <source>
        <dbReference type="Pfam" id="PF21959"/>
    </source>
</evidence>
<keyword evidence="6" id="KW-1185">Reference proteome</keyword>
<accession>A0ABU8X8D5</accession>
<dbReference type="PANTHER" id="PTHR34720:SF9">
    <property type="entry name" value="BLR4714 PROTEIN"/>
    <property type="match status" value="1"/>
</dbReference>
<dbReference type="Pfam" id="PF17892">
    <property type="entry name" value="Cadherin_5"/>
    <property type="match status" value="1"/>
</dbReference>